<accession>A0A7M5X7W8</accession>
<evidence type="ECO:0000313" key="2">
    <source>
        <dbReference type="EnsemblMetazoa" id="CLYHEMP019312.1"/>
    </source>
</evidence>
<keyword evidence="3" id="KW-1185">Reference proteome</keyword>
<dbReference type="InterPro" id="IPR036834">
    <property type="entry name" value="Bcl-2-like_sf"/>
</dbReference>
<evidence type="ECO:0000256" key="1">
    <source>
        <dbReference type="SAM" id="MobiDB-lite"/>
    </source>
</evidence>
<feature type="compositionally biased region" description="Low complexity" evidence="1">
    <location>
        <begin position="125"/>
        <end position="137"/>
    </location>
</feature>
<dbReference type="SUPFAM" id="SSF56854">
    <property type="entry name" value="Bcl-2 inhibitors of programmed cell death"/>
    <property type="match status" value="1"/>
</dbReference>
<sequence length="313" mass="34433">MRPLNNNSLVKKCEVETQRLFQLFLTVGEDSHKFQSSETDEVQYFVRERPSSVRSSGSFGSASNISSRGLDDASKFQNAFDHRKQSDGISIPNRSGSSPMINSIAYSPNLVSDSARTPPNSFNASFTSCTPPSSSPSLKHAIERKRPSSSDFSRYKRTVAEGPSAAAATFIPFPSEQQRPRSNTGPSEEVLAQTARTIADIGDDIEQEYGNKMTKLTTDLVGFLSENTSMSYEVFAAHVNELVGEDRNWTNLVFVMHLGKRVVRTTSYAGEYFGRFLGSAFGEEIARSGSTDRYVREHSKKKSSAGEEEGSAV</sequence>
<feature type="compositionally biased region" description="Polar residues" evidence="1">
    <location>
        <begin position="175"/>
        <end position="186"/>
    </location>
</feature>
<feature type="region of interest" description="Disordered" evidence="1">
    <location>
        <begin position="166"/>
        <end position="190"/>
    </location>
</feature>
<dbReference type="Proteomes" id="UP000594262">
    <property type="component" value="Unplaced"/>
</dbReference>
<dbReference type="EnsemblMetazoa" id="CLYHEMT019312.1">
    <property type="protein sequence ID" value="CLYHEMP019312.1"/>
    <property type="gene ID" value="CLYHEMG019312"/>
</dbReference>
<name>A0A7M5X7W8_9CNID</name>
<protein>
    <submittedName>
        <fullName evidence="2">Uncharacterized protein</fullName>
    </submittedName>
</protein>
<dbReference type="GeneID" id="136805521"/>
<dbReference type="OrthoDB" id="5963648at2759"/>
<dbReference type="GO" id="GO:0042981">
    <property type="term" value="P:regulation of apoptotic process"/>
    <property type="evidence" value="ECO:0007669"/>
    <property type="project" value="InterPro"/>
</dbReference>
<feature type="region of interest" description="Disordered" evidence="1">
    <location>
        <begin position="289"/>
        <end position="313"/>
    </location>
</feature>
<feature type="region of interest" description="Disordered" evidence="1">
    <location>
        <begin position="116"/>
        <end position="154"/>
    </location>
</feature>
<evidence type="ECO:0000313" key="3">
    <source>
        <dbReference type="Proteomes" id="UP000594262"/>
    </source>
</evidence>
<reference evidence="2" key="1">
    <citation type="submission" date="2021-01" db="UniProtKB">
        <authorList>
            <consortium name="EnsemblMetazoa"/>
        </authorList>
    </citation>
    <scope>IDENTIFICATION</scope>
</reference>
<dbReference type="Gene3D" id="1.10.437.10">
    <property type="entry name" value="Blc2-like"/>
    <property type="match status" value="1"/>
</dbReference>
<proteinExistence type="predicted"/>
<organism evidence="2 3">
    <name type="scientific">Clytia hemisphaerica</name>
    <dbReference type="NCBI Taxonomy" id="252671"/>
    <lineage>
        <taxon>Eukaryota</taxon>
        <taxon>Metazoa</taxon>
        <taxon>Cnidaria</taxon>
        <taxon>Hydrozoa</taxon>
        <taxon>Hydroidolina</taxon>
        <taxon>Leptothecata</taxon>
        <taxon>Obeliida</taxon>
        <taxon>Clytiidae</taxon>
        <taxon>Clytia</taxon>
    </lineage>
</organism>
<dbReference type="RefSeq" id="XP_066918189.1">
    <property type="nucleotide sequence ID" value="XM_067062088.1"/>
</dbReference>
<dbReference type="AlphaFoldDB" id="A0A7M5X7W8"/>